<gene>
    <name evidence="3" type="ORF">H9742_13870</name>
</gene>
<sequence length="529" mass="58568">MQNGFFRLVKMPGGFGIRFFPPTDGGEEVRIAEVISYLDRLHVDYDANQLKKYIGEKTQGACFLGRKDCPVCDETYQLEVSDDFMEAVARFYPPSDTGKRITFDEFYKDLRYRNIVSGVQMSSLQDHFQSEGIYCTDLVVARGREPRQGTDARVEYYFNTEVHVQPTMREDGSVDFFHLNMINHCRKGEMLARILPETQGEPGVNILGRRIAPKPVKRAVLKFGRNIELSPDKNAIYSKVDGHVVLVDDKVFVSDVYEVENVDITTGNIEFEGSVQINGNVASNFVVNARGNVIINGVVEGAHITAGGNIIIARGVNGMGKGTLEAGRDVVAKFIENATVNAGGYVNTESILHSQVSAGTEITVTGRRGFITGGHVQAGNRINVKNLGAALGASTIVEVGVDPERKARYVQLQKEISELVKLIKNTQPVLISFGEKRAKGVRFTPEQLKYVKDAAQLVETKKEELARKNREMNELHTLLAGQRKAAVVVQGSAYPGTTIIIGDVSMILQSNYQYCRFEKVEGDVKMLPM</sequence>
<protein>
    <submittedName>
        <fullName evidence="3">FapA family protein</fullName>
    </submittedName>
</protein>
<name>A0A9D1R7W6_9FIRM</name>
<organism evidence="3 4">
    <name type="scientific">Candidatus Acetatifactor stercoripullorum</name>
    <dbReference type="NCBI Taxonomy" id="2838414"/>
    <lineage>
        <taxon>Bacteria</taxon>
        <taxon>Bacillati</taxon>
        <taxon>Bacillota</taxon>
        <taxon>Clostridia</taxon>
        <taxon>Lachnospirales</taxon>
        <taxon>Lachnospiraceae</taxon>
        <taxon>Acetatifactor</taxon>
    </lineage>
</organism>
<evidence type="ECO:0000313" key="4">
    <source>
        <dbReference type="Proteomes" id="UP000824265"/>
    </source>
</evidence>
<dbReference type="PANTHER" id="PTHR38032">
    <property type="entry name" value="POLYMERASE-RELATED"/>
    <property type="match status" value="1"/>
</dbReference>
<dbReference type="InterPro" id="IPR046866">
    <property type="entry name" value="FapA_N"/>
</dbReference>
<evidence type="ECO:0000313" key="3">
    <source>
        <dbReference type="EMBL" id="HIW82585.1"/>
    </source>
</evidence>
<dbReference type="Pfam" id="PF03961">
    <property type="entry name" value="FapA"/>
    <property type="match status" value="1"/>
</dbReference>
<feature type="coiled-coil region" evidence="1">
    <location>
        <begin position="451"/>
        <end position="478"/>
    </location>
</feature>
<dbReference type="EMBL" id="DXGH01000073">
    <property type="protein sequence ID" value="HIW82585.1"/>
    <property type="molecule type" value="Genomic_DNA"/>
</dbReference>
<feature type="domain" description="Flagellar Assembly Protein A N-terminal region" evidence="2">
    <location>
        <begin position="77"/>
        <end position="247"/>
    </location>
</feature>
<dbReference type="InterPro" id="IPR046865">
    <property type="entry name" value="FapA_b_solenoid"/>
</dbReference>
<proteinExistence type="predicted"/>
<keyword evidence="1" id="KW-0175">Coiled coil</keyword>
<evidence type="ECO:0000259" key="2">
    <source>
        <dbReference type="Pfam" id="PF20250"/>
    </source>
</evidence>
<dbReference type="AlphaFoldDB" id="A0A9D1R7W6"/>
<dbReference type="PANTHER" id="PTHR38032:SF1">
    <property type="entry name" value="RNA-BINDING PROTEIN KHPB N-TERMINAL DOMAIN-CONTAINING PROTEIN"/>
    <property type="match status" value="1"/>
</dbReference>
<evidence type="ECO:0000256" key="1">
    <source>
        <dbReference type="SAM" id="Coils"/>
    </source>
</evidence>
<reference evidence="3" key="2">
    <citation type="submission" date="2021-04" db="EMBL/GenBank/DDBJ databases">
        <authorList>
            <person name="Gilroy R."/>
        </authorList>
    </citation>
    <scope>NUCLEOTIDE SEQUENCE</scope>
    <source>
        <strain evidence="3">CHK195-6426</strain>
    </source>
</reference>
<reference evidence="3" key="1">
    <citation type="journal article" date="2021" name="PeerJ">
        <title>Extensive microbial diversity within the chicken gut microbiome revealed by metagenomics and culture.</title>
        <authorList>
            <person name="Gilroy R."/>
            <person name="Ravi A."/>
            <person name="Getino M."/>
            <person name="Pursley I."/>
            <person name="Horton D.L."/>
            <person name="Alikhan N.F."/>
            <person name="Baker D."/>
            <person name="Gharbi K."/>
            <person name="Hall N."/>
            <person name="Watson M."/>
            <person name="Adriaenssens E.M."/>
            <person name="Foster-Nyarko E."/>
            <person name="Jarju S."/>
            <person name="Secka A."/>
            <person name="Antonio M."/>
            <person name="Oren A."/>
            <person name="Chaudhuri R.R."/>
            <person name="La Ragione R."/>
            <person name="Hildebrand F."/>
            <person name="Pallen M.J."/>
        </authorList>
    </citation>
    <scope>NUCLEOTIDE SEQUENCE</scope>
    <source>
        <strain evidence="3">CHK195-6426</strain>
    </source>
</reference>
<dbReference type="Proteomes" id="UP000824265">
    <property type="component" value="Unassembled WGS sequence"/>
</dbReference>
<accession>A0A9D1R7W6</accession>
<dbReference type="InterPro" id="IPR005646">
    <property type="entry name" value="FapA"/>
</dbReference>
<dbReference type="Pfam" id="PF20250">
    <property type="entry name" value="FapA_N"/>
    <property type="match status" value="1"/>
</dbReference>
<comment type="caution">
    <text evidence="3">The sequence shown here is derived from an EMBL/GenBank/DDBJ whole genome shotgun (WGS) entry which is preliminary data.</text>
</comment>